<sequence>MRKGVNQLTQKAQPKHKLNWSTLRRLMRLIFKTYPLQLVISGICVALGAFATVAGSFFLRRLVDNYITPMLRERVPNFAPLIHALIIMGIIFLIGVVAVFLSTEIMAIVSQQLQRDIRNQLFQHMEKLPMRFFDSTDDGDTMSRYTNDVDTLRQLVSQSFPQLISAGLNWLFALAAMLILSWQMSMVSIGIFILSLFLVRWMTNESHKYFQGQQQAIGQIDSYVEETLTGQKEVKVFSHEAEVEHQFIQLNDAWGKAAAKANGYATMLFPMMGNIGNFLYVLVAVAGGFIAINRIAPLTLGTIAAFVQLSRSFSQPVAQISQQLNFIVQAMAGAERIFQLLDEPVEVDNGTITLVHVTQDPQGNLHETTDETPELAWKTPTASGTPKLTRLRGDITFDHVNFSYDGVHQTLFDISFQANQGQQVALVGETGAGKTTITNMLNRFYEIESGTITYDGINIVTIKKADLRRAMAIVLQQTNLFTDTVAGNIRYGRLSASTADVVNAAKLADADAFITQLPQQYETEIDGSNSNLSEGQRQLLSIARAAVADPPVMILDEATSNVDTNTERQIQGGMDNLMKNRTTLAIAHRLSTVFNSDLILVISAGRIIERGTHDQLMAEHGKYYELYTGKIDLK</sequence>
<dbReference type="InterPro" id="IPR027417">
    <property type="entry name" value="P-loop_NTPase"/>
</dbReference>
<protein>
    <submittedName>
        <fullName evidence="12">ABC transporter</fullName>
    </submittedName>
</protein>
<feature type="transmembrane region" description="Helical" evidence="9">
    <location>
        <begin position="34"/>
        <end position="58"/>
    </location>
</feature>
<keyword evidence="3" id="KW-1003">Cell membrane</keyword>
<evidence type="ECO:0000256" key="1">
    <source>
        <dbReference type="ARBA" id="ARBA00004651"/>
    </source>
</evidence>
<dbReference type="FunFam" id="3.40.50.300:FF:000221">
    <property type="entry name" value="Multidrug ABC transporter ATP-binding protein"/>
    <property type="match status" value="1"/>
</dbReference>
<dbReference type="AlphaFoldDB" id="A0A2V1MZ39"/>
<gene>
    <name evidence="12" type="ORF">DCM90_04705</name>
</gene>
<dbReference type="Pfam" id="PF00664">
    <property type="entry name" value="ABC_membrane"/>
    <property type="match status" value="1"/>
</dbReference>
<evidence type="ECO:0000313" key="12">
    <source>
        <dbReference type="EMBL" id="PWG00239.1"/>
    </source>
</evidence>
<feature type="transmembrane region" description="Helical" evidence="9">
    <location>
        <begin position="78"/>
        <end position="101"/>
    </location>
</feature>
<comment type="caution">
    <text evidence="12">The sequence shown here is derived from an EMBL/GenBank/DDBJ whole genome shotgun (WGS) entry which is preliminary data.</text>
</comment>
<accession>A0A2V1MZ39</accession>
<keyword evidence="4 9" id="KW-0812">Transmembrane</keyword>
<name>A0A2V1MZ39_9LACO</name>
<dbReference type="PROSITE" id="PS50893">
    <property type="entry name" value="ABC_TRANSPORTER_2"/>
    <property type="match status" value="1"/>
</dbReference>
<keyword evidence="5" id="KW-0547">Nucleotide-binding</keyword>
<dbReference type="InterPro" id="IPR003439">
    <property type="entry name" value="ABC_transporter-like_ATP-bd"/>
</dbReference>
<dbReference type="PANTHER" id="PTHR24221:SF499">
    <property type="entry name" value="FATTY ACID ABC TRANSPORTER ATP-BINDING_PERMEASE PROTEIN"/>
    <property type="match status" value="1"/>
</dbReference>
<evidence type="ECO:0000256" key="4">
    <source>
        <dbReference type="ARBA" id="ARBA00022692"/>
    </source>
</evidence>
<keyword evidence="2" id="KW-0813">Transport</keyword>
<evidence type="ECO:0000256" key="8">
    <source>
        <dbReference type="ARBA" id="ARBA00023136"/>
    </source>
</evidence>
<dbReference type="GO" id="GO:0140359">
    <property type="term" value="F:ABC-type transporter activity"/>
    <property type="evidence" value="ECO:0007669"/>
    <property type="project" value="InterPro"/>
</dbReference>
<evidence type="ECO:0000256" key="3">
    <source>
        <dbReference type="ARBA" id="ARBA00022475"/>
    </source>
</evidence>
<proteinExistence type="predicted"/>
<dbReference type="PROSITE" id="PS50929">
    <property type="entry name" value="ABC_TM1F"/>
    <property type="match status" value="1"/>
</dbReference>
<dbReference type="Pfam" id="PF00005">
    <property type="entry name" value="ABC_tran"/>
    <property type="match status" value="1"/>
</dbReference>
<organism evidence="12 13">
    <name type="scientific">Levilactobacillus bambusae</name>
    <dbReference type="NCBI Taxonomy" id="2024736"/>
    <lineage>
        <taxon>Bacteria</taxon>
        <taxon>Bacillati</taxon>
        <taxon>Bacillota</taxon>
        <taxon>Bacilli</taxon>
        <taxon>Lactobacillales</taxon>
        <taxon>Lactobacillaceae</taxon>
        <taxon>Levilactobacillus</taxon>
    </lineage>
</organism>
<dbReference type="GO" id="GO:0005524">
    <property type="term" value="F:ATP binding"/>
    <property type="evidence" value="ECO:0007669"/>
    <property type="project" value="UniProtKB-KW"/>
</dbReference>
<feature type="domain" description="ABC transmembrane type-1" evidence="11">
    <location>
        <begin position="39"/>
        <end position="329"/>
    </location>
</feature>
<dbReference type="InterPro" id="IPR039421">
    <property type="entry name" value="Type_1_exporter"/>
</dbReference>
<dbReference type="OrthoDB" id="9770415at2"/>
<comment type="subcellular location">
    <subcellularLocation>
        <location evidence="1">Cell membrane</location>
        <topology evidence="1">Multi-pass membrane protein</topology>
    </subcellularLocation>
</comment>
<evidence type="ECO:0000256" key="7">
    <source>
        <dbReference type="ARBA" id="ARBA00022989"/>
    </source>
</evidence>
<reference evidence="12 13" key="1">
    <citation type="journal article" date="2018" name="Int. J. Syst. Evol. Microbiol.">
        <title>Lactobacillus bambusae sp. nov., isolated from a traditional fermented Ma-bamboo shoots of Taiwan.</title>
        <authorList>
            <person name="Wang L.-T."/>
        </authorList>
    </citation>
    <scope>NUCLEOTIDE SEQUENCE [LARGE SCALE GENOMIC DNA]</scope>
    <source>
        <strain evidence="12 13">BS-W1</strain>
    </source>
</reference>
<keyword evidence="13" id="KW-1185">Reference proteome</keyword>
<keyword evidence="6" id="KW-0067">ATP-binding</keyword>
<dbReference type="Proteomes" id="UP000245080">
    <property type="component" value="Unassembled WGS sequence"/>
</dbReference>
<dbReference type="GO" id="GO:0016887">
    <property type="term" value="F:ATP hydrolysis activity"/>
    <property type="evidence" value="ECO:0007669"/>
    <property type="project" value="InterPro"/>
</dbReference>
<dbReference type="Gene3D" id="3.40.50.300">
    <property type="entry name" value="P-loop containing nucleotide triphosphate hydrolases"/>
    <property type="match status" value="1"/>
</dbReference>
<dbReference type="EMBL" id="QCXQ01000002">
    <property type="protein sequence ID" value="PWG00239.1"/>
    <property type="molecule type" value="Genomic_DNA"/>
</dbReference>
<dbReference type="SUPFAM" id="SSF90123">
    <property type="entry name" value="ABC transporter transmembrane region"/>
    <property type="match status" value="1"/>
</dbReference>
<feature type="transmembrane region" description="Helical" evidence="9">
    <location>
        <begin position="186"/>
        <end position="203"/>
    </location>
</feature>
<dbReference type="SUPFAM" id="SSF52540">
    <property type="entry name" value="P-loop containing nucleoside triphosphate hydrolases"/>
    <property type="match status" value="1"/>
</dbReference>
<dbReference type="GO" id="GO:0005886">
    <property type="term" value="C:plasma membrane"/>
    <property type="evidence" value="ECO:0007669"/>
    <property type="project" value="UniProtKB-SubCell"/>
</dbReference>
<dbReference type="PANTHER" id="PTHR24221">
    <property type="entry name" value="ATP-BINDING CASSETTE SUB-FAMILY B"/>
    <property type="match status" value="1"/>
</dbReference>
<dbReference type="InterPro" id="IPR036640">
    <property type="entry name" value="ABC1_TM_sf"/>
</dbReference>
<keyword evidence="7 9" id="KW-1133">Transmembrane helix</keyword>
<dbReference type="InterPro" id="IPR011527">
    <property type="entry name" value="ABC1_TM_dom"/>
</dbReference>
<keyword evidence="8 9" id="KW-0472">Membrane</keyword>
<evidence type="ECO:0000256" key="9">
    <source>
        <dbReference type="SAM" id="Phobius"/>
    </source>
</evidence>
<evidence type="ECO:0000256" key="6">
    <source>
        <dbReference type="ARBA" id="ARBA00022840"/>
    </source>
</evidence>
<dbReference type="SMART" id="SM00382">
    <property type="entry name" value="AAA"/>
    <property type="match status" value="1"/>
</dbReference>
<dbReference type="Gene3D" id="1.20.1560.10">
    <property type="entry name" value="ABC transporter type 1, transmembrane domain"/>
    <property type="match status" value="1"/>
</dbReference>
<dbReference type="CDD" id="cd18547">
    <property type="entry name" value="ABC_6TM_Tm288_like"/>
    <property type="match status" value="1"/>
</dbReference>
<feature type="domain" description="ABC transporter" evidence="10">
    <location>
        <begin position="395"/>
        <end position="629"/>
    </location>
</feature>
<evidence type="ECO:0000256" key="2">
    <source>
        <dbReference type="ARBA" id="ARBA00022448"/>
    </source>
</evidence>
<dbReference type="RefSeq" id="WP_109250186.1">
    <property type="nucleotide sequence ID" value="NZ_QCXQ01000002.1"/>
</dbReference>
<evidence type="ECO:0000259" key="10">
    <source>
        <dbReference type="PROSITE" id="PS50893"/>
    </source>
</evidence>
<evidence type="ECO:0000256" key="5">
    <source>
        <dbReference type="ARBA" id="ARBA00022741"/>
    </source>
</evidence>
<feature type="transmembrane region" description="Helical" evidence="9">
    <location>
        <begin position="278"/>
        <end position="307"/>
    </location>
</feature>
<dbReference type="InterPro" id="IPR003593">
    <property type="entry name" value="AAA+_ATPase"/>
</dbReference>
<evidence type="ECO:0000313" key="13">
    <source>
        <dbReference type="Proteomes" id="UP000245080"/>
    </source>
</evidence>
<evidence type="ECO:0000259" key="11">
    <source>
        <dbReference type="PROSITE" id="PS50929"/>
    </source>
</evidence>